<dbReference type="EMBL" id="JAFNEN010000191">
    <property type="protein sequence ID" value="KAG8190238.1"/>
    <property type="molecule type" value="Genomic_DNA"/>
</dbReference>
<reference evidence="1 2" key="1">
    <citation type="journal article" date="2022" name="Nat. Ecol. Evol.">
        <title>A masculinizing supergene underlies an exaggerated male reproductive morph in a spider.</title>
        <authorList>
            <person name="Hendrickx F."/>
            <person name="De Corte Z."/>
            <person name="Sonet G."/>
            <person name="Van Belleghem S.M."/>
            <person name="Kostlbacher S."/>
            <person name="Vangestel C."/>
        </authorList>
    </citation>
    <scope>NUCLEOTIDE SEQUENCE [LARGE SCALE GENOMIC DNA]</scope>
    <source>
        <strain evidence="1">W744_W776</strain>
    </source>
</reference>
<comment type="caution">
    <text evidence="1">The sequence shown here is derived from an EMBL/GenBank/DDBJ whole genome shotgun (WGS) entry which is preliminary data.</text>
</comment>
<sequence>MPPFTNIGITRFPRFRLFAYGKKDVSIMTRAITAISSCSLTCVCIRTCLATRLGHGGFDQRCRLSPVERLLEDSGIRALALQ</sequence>
<dbReference type="Proteomes" id="UP000827092">
    <property type="component" value="Unassembled WGS sequence"/>
</dbReference>
<evidence type="ECO:0000313" key="2">
    <source>
        <dbReference type="Proteomes" id="UP000827092"/>
    </source>
</evidence>
<protein>
    <submittedName>
        <fullName evidence="1">Uncharacterized protein</fullName>
    </submittedName>
</protein>
<gene>
    <name evidence="1" type="ORF">JTE90_011959</name>
</gene>
<organism evidence="1 2">
    <name type="scientific">Oedothorax gibbosus</name>
    <dbReference type="NCBI Taxonomy" id="931172"/>
    <lineage>
        <taxon>Eukaryota</taxon>
        <taxon>Metazoa</taxon>
        <taxon>Ecdysozoa</taxon>
        <taxon>Arthropoda</taxon>
        <taxon>Chelicerata</taxon>
        <taxon>Arachnida</taxon>
        <taxon>Araneae</taxon>
        <taxon>Araneomorphae</taxon>
        <taxon>Entelegynae</taxon>
        <taxon>Araneoidea</taxon>
        <taxon>Linyphiidae</taxon>
        <taxon>Erigoninae</taxon>
        <taxon>Oedothorax</taxon>
    </lineage>
</organism>
<proteinExistence type="predicted"/>
<dbReference type="AlphaFoldDB" id="A0AAV6V2B2"/>
<accession>A0AAV6V2B2</accession>
<keyword evidence="2" id="KW-1185">Reference proteome</keyword>
<evidence type="ECO:0000313" key="1">
    <source>
        <dbReference type="EMBL" id="KAG8190238.1"/>
    </source>
</evidence>
<name>A0AAV6V2B2_9ARAC</name>